<feature type="transmembrane region" description="Helical" evidence="2">
    <location>
        <begin position="6"/>
        <end position="26"/>
    </location>
</feature>
<dbReference type="RefSeq" id="WP_316432375.1">
    <property type="nucleotide sequence ID" value="NZ_CP053586.1"/>
</dbReference>
<gene>
    <name evidence="3" type="ORF">HJG54_27260</name>
</gene>
<dbReference type="PRINTS" id="PR01217">
    <property type="entry name" value="PRICHEXTENSN"/>
</dbReference>
<evidence type="ECO:0000313" key="3">
    <source>
        <dbReference type="EMBL" id="WNZ26155.1"/>
    </source>
</evidence>
<reference evidence="3" key="1">
    <citation type="submission" date="2020-05" db="EMBL/GenBank/DDBJ databases">
        <authorList>
            <person name="Zhu T."/>
            <person name="Keshari N."/>
            <person name="Lu X."/>
        </authorList>
    </citation>
    <scope>NUCLEOTIDE SEQUENCE</scope>
    <source>
        <strain evidence="3">NK1-12</strain>
    </source>
</reference>
<organism evidence="3">
    <name type="scientific">Leptolyngbya sp. NK1-12</name>
    <dbReference type="NCBI Taxonomy" id="2547451"/>
    <lineage>
        <taxon>Bacteria</taxon>
        <taxon>Bacillati</taxon>
        <taxon>Cyanobacteriota</taxon>
        <taxon>Cyanophyceae</taxon>
        <taxon>Leptolyngbyales</taxon>
        <taxon>Leptolyngbyaceae</taxon>
        <taxon>Leptolyngbya group</taxon>
        <taxon>Leptolyngbya</taxon>
    </lineage>
</organism>
<feature type="compositionally biased region" description="Pro residues" evidence="1">
    <location>
        <begin position="199"/>
        <end position="223"/>
    </location>
</feature>
<proteinExistence type="predicted"/>
<evidence type="ECO:0000256" key="2">
    <source>
        <dbReference type="SAM" id="Phobius"/>
    </source>
</evidence>
<name>A0AA96WJ82_9CYAN</name>
<feature type="transmembrane region" description="Helical" evidence="2">
    <location>
        <begin position="33"/>
        <end position="51"/>
    </location>
</feature>
<feature type="region of interest" description="Disordered" evidence="1">
    <location>
        <begin position="126"/>
        <end position="223"/>
    </location>
</feature>
<keyword evidence="2" id="KW-1133">Transmembrane helix</keyword>
<evidence type="ECO:0000256" key="1">
    <source>
        <dbReference type="SAM" id="MobiDB-lite"/>
    </source>
</evidence>
<accession>A0AA96WJ82</accession>
<dbReference type="AlphaFoldDB" id="A0AA96WJ82"/>
<feature type="compositionally biased region" description="Low complexity" evidence="1">
    <location>
        <begin position="127"/>
        <end position="136"/>
    </location>
</feature>
<keyword evidence="2" id="KW-0472">Membrane</keyword>
<dbReference type="EMBL" id="CP053586">
    <property type="protein sequence ID" value="WNZ26155.1"/>
    <property type="molecule type" value="Genomic_DNA"/>
</dbReference>
<feature type="compositionally biased region" description="Pro residues" evidence="1">
    <location>
        <begin position="137"/>
        <end position="184"/>
    </location>
</feature>
<sequence length="223" mass="23963">MVDPLLILVGAAGIALIFYAFSRVNLLSRNARLIGISALMVVLILLGNRFLSPERRPILPDNIFRREAPPQPPTPRETLPYDNLPDPSPDATSPQPQPTPVPPLQSGWNEELERLMPVLILDALARSSSPESGSPSSPIPSPSPLPASPIPASPSPILPPVSPVPPSPSPPRPPTVPSPSPSIPPAEDYENPDFDRPEQIPPRPAPVPPTRRPSPARPVPGWW</sequence>
<protein>
    <submittedName>
        <fullName evidence="3">Uncharacterized protein</fullName>
    </submittedName>
</protein>
<keyword evidence="2" id="KW-0812">Transmembrane</keyword>
<feature type="region of interest" description="Disordered" evidence="1">
    <location>
        <begin position="62"/>
        <end position="107"/>
    </location>
</feature>